<dbReference type="InterPro" id="IPR012132">
    <property type="entry name" value="GMC_OxRdtase"/>
</dbReference>
<dbReference type="Gene3D" id="3.30.410.40">
    <property type="match status" value="1"/>
</dbReference>
<keyword evidence="3 6" id="KW-0285">Flavoprotein</keyword>
<accession>A0A4U0H5R0</accession>
<dbReference type="OrthoDB" id="9785276at2"/>
<keyword evidence="4 5" id="KW-0274">FAD</keyword>
<comment type="similarity">
    <text evidence="2 6">Belongs to the GMC oxidoreductase family.</text>
</comment>
<dbReference type="AlphaFoldDB" id="A0A4U0H5R0"/>
<evidence type="ECO:0000256" key="2">
    <source>
        <dbReference type="ARBA" id="ARBA00010790"/>
    </source>
</evidence>
<evidence type="ECO:0000256" key="4">
    <source>
        <dbReference type="ARBA" id="ARBA00022827"/>
    </source>
</evidence>
<feature type="binding site" evidence="5">
    <location>
        <position position="90"/>
    </location>
    <ligand>
        <name>FAD</name>
        <dbReference type="ChEBI" id="CHEBI:57692"/>
    </ligand>
</feature>
<dbReference type="SUPFAM" id="SSF54373">
    <property type="entry name" value="FAD-linked reductases, C-terminal domain"/>
    <property type="match status" value="1"/>
</dbReference>
<dbReference type="Proteomes" id="UP000309872">
    <property type="component" value="Unassembled WGS sequence"/>
</dbReference>
<gene>
    <name evidence="8" type="ORF">FAZ19_09445</name>
</gene>
<dbReference type="SUPFAM" id="SSF51905">
    <property type="entry name" value="FAD/NAD(P)-binding domain"/>
    <property type="match status" value="1"/>
</dbReference>
<evidence type="ECO:0000256" key="3">
    <source>
        <dbReference type="ARBA" id="ARBA00022630"/>
    </source>
</evidence>
<evidence type="ECO:0000256" key="6">
    <source>
        <dbReference type="RuleBase" id="RU003968"/>
    </source>
</evidence>
<dbReference type="InterPro" id="IPR000172">
    <property type="entry name" value="GMC_OxRdtase_N"/>
</dbReference>
<dbReference type="RefSeq" id="WP_136820450.1">
    <property type="nucleotide sequence ID" value="NZ_BMJX01000002.1"/>
</dbReference>
<evidence type="ECO:0000313" key="8">
    <source>
        <dbReference type="EMBL" id="TJY67103.1"/>
    </source>
</evidence>
<dbReference type="GO" id="GO:0050660">
    <property type="term" value="F:flavin adenine dinucleotide binding"/>
    <property type="evidence" value="ECO:0007669"/>
    <property type="project" value="InterPro"/>
</dbReference>
<dbReference type="Gene3D" id="3.50.50.60">
    <property type="entry name" value="FAD/NAD(P)-binding domain"/>
    <property type="match status" value="1"/>
</dbReference>
<feature type="binding site" evidence="5">
    <location>
        <position position="225"/>
    </location>
    <ligand>
        <name>FAD</name>
        <dbReference type="ChEBI" id="CHEBI:57692"/>
    </ligand>
</feature>
<evidence type="ECO:0000313" key="9">
    <source>
        <dbReference type="Proteomes" id="UP000309872"/>
    </source>
</evidence>
<dbReference type="GO" id="GO:0008812">
    <property type="term" value="F:choline dehydrogenase activity"/>
    <property type="evidence" value="ECO:0007669"/>
    <property type="project" value="TreeGrafter"/>
</dbReference>
<dbReference type="Pfam" id="PF00732">
    <property type="entry name" value="GMC_oxred_N"/>
    <property type="match status" value="1"/>
</dbReference>
<dbReference type="InterPro" id="IPR007867">
    <property type="entry name" value="GMC_OxRtase_C"/>
</dbReference>
<proteinExistence type="inferred from homology"/>
<organism evidence="8 9">
    <name type="scientific">Sphingobacterium alkalisoli</name>
    <dbReference type="NCBI Taxonomy" id="1874115"/>
    <lineage>
        <taxon>Bacteria</taxon>
        <taxon>Pseudomonadati</taxon>
        <taxon>Bacteroidota</taxon>
        <taxon>Sphingobacteriia</taxon>
        <taxon>Sphingobacteriales</taxon>
        <taxon>Sphingobacteriaceae</taxon>
        <taxon>Sphingobacterium</taxon>
    </lineage>
</organism>
<keyword evidence="9" id="KW-1185">Reference proteome</keyword>
<evidence type="ECO:0000256" key="1">
    <source>
        <dbReference type="ARBA" id="ARBA00001974"/>
    </source>
</evidence>
<dbReference type="GO" id="GO:0019285">
    <property type="term" value="P:glycine betaine biosynthetic process from choline"/>
    <property type="evidence" value="ECO:0007669"/>
    <property type="project" value="TreeGrafter"/>
</dbReference>
<feature type="binding site" evidence="5">
    <location>
        <begin position="98"/>
        <end position="101"/>
    </location>
    <ligand>
        <name>FAD</name>
        <dbReference type="ChEBI" id="CHEBI:57692"/>
    </ligand>
</feature>
<comment type="caution">
    <text evidence="8">The sequence shown here is derived from an EMBL/GenBank/DDBJ whole genome shotgun (WGS) entry which is preliminary data.</text>
</comment>
<evidence type="ECO:0000256" key="5">
    <source>
        <dbReference type="PIRSR" id="PIRSR000137-2"/>
    </source>
</evidence>
<dbReference type="Pfam" id="PF05199">
    <property type="entry name" value="GMC_oxred_C"/>
    <property type="match status" value="1"/>
</dbReference>
<name>A0A4U0H5R0_9SPHI</name>
<dbReference type="PROSITE" id="PS00623">
    <property type="entry name" value="GMC_OXRED_1"/>
    <property type="match status" value="1"/>
</dbReference>
<dbReference type="EMBL" id="SUKA01000002">
    <property type="protein sequence ID" value="TJY67103.1"/>
    <property type="molecule type" value="Genomic_DNA"/>
</dbReference>
<protein>
    <submittedName>
        <fullName evidence="8">Dehydrogenase</fullName>
    </submittedName>
</protein>
<comment type="cofactor">
    <cofactor evidence="1 5">
        <name>FAD</name>
        <dbReference type="ChEBI" id="CHEBI:57692"/>
    </cofactor>
</comment>
<reference evidence="8 9" key="1">
    <citation type="submission" date="2019-04" db="EMBL/GenBank/DDBJ databases">
        <title>Sphingobacterium olei sp. nov., isolated from oil-contaminated soil.</title>
        <authorList>
            <person name="Liu B."/>
        </authorList>
    </citation>
    <scope>NUCLEOTIDE SEQUENCE [LARGE SCALE GENOMIC DNA]</scope>
    <source>
        <strain evidence="8 9">Y3L14</strain>
    </source>
</reference>
<dbReference type="GO" id="GO:0016020">
    <property type="term" value="C:membrane"/>
    <property type="evidence" value="ECO:0007669"/>
    <property type="project" value="TreeGrafter"/>
</dbReference>
<dbReference type="PANTHER" id="PTHR11552">
    <property type="entry name" value="GLUCOSE-METHANOL-CHOLINE GMC OXIDOREDUCTASE"/>
    <property type="match status" value="1"/>
</dbReference>
<feature type="binding site" evidence="5">
    <location>
        <position position="442"/>
    </location>
    <ligand>
        <name>substrate</name>
    </ligand>
</feature>
<evidence type="ECO:0000259" key="7">
    <source>
        <dbReference type="PROSITE" id="PS00623"/>
    </source>
</evidence>
<dbReference type="InterPro" id="IPR036188">
    <property type="entry name" value="FAD/NAD-bd_sf"/>
</dbReference>
<sequence>MSATQNSDRKQYDFIIVGGGSAGAVMASRLSEKNNQHVLLIEGGNAYPSWGYPSAISSANNPGGDAEHNWGFQSEPTTYGNKIDLPRGKVLGGSSAINGAVALRARPEDFENWNLPGWSFEEMLPYFKKLEKSDSGDKELHGFDGPLPVRQLLRNDLTSVQRAFVDATVNVGYKLVEDFDSAEANGVGPYRMNVVNGVRVNTGMAYLSNEERERENLTIVSQAIVDRVLFEDKKAIGIVLANGEEFFANEIILSGGTYGSAAILLRSGIGDKKDLEQLSIPVIADLPVGKNIKDHPFHYAAFALHKEMVESKSPPIAAKLWTSTSKAKEGELDLHITATHLFPDEYSPTQMGFVLGVAVTTPTSKGKVWIETKDPNSNPKVDLNFLNDKGDTERMIEGAKIARQIAATAPFSDFIHSEIAPGISVQTDEELEVAIKQSIASYAHPTSSAPMGSLNSKEAVVDLEGKVHHVEGLRVVDASIFPDIISAATNITVIAVAEKIAHKILN</sequence>
<feature type="domain" description="Glucose-methanol-choline oxidoreductase N-terminal" evidence="7">
    <location>
        <begin position="88"/>
        <end position="111"/>
    </location>
</feature>
<dbReference type="PIRSF" id="PIRSF000137">
    <property type="entry name" value="Alcohol_oxidase"/>
    <property type="match status" value="1"/>
</dbReference>
<dbReference type="PANTHER" id="PTHR11552:SF147">
    <property type="entry name" value="CHOLINE DEHYDROGENASE, MITOCHONDRIAL"/>
    <property type="match status" value="1"/>
</dbReference>